<keyword evidence="3" id="KW-0862">Zinc</keyword>
<name>A0A9W7XIS8_9FUNG</name>
<dbReference type="Gene3D" id="3.30.40.10">
    <property type="entry name" value="Zinc/RING finger domain, C3HC4 (zinc finger)"/>
    <property type="match status" value="1"/>
</dbReference>
<feature type="domain" description="PHD-type" evidence="7">
    <location>
        <begin position="1056"/>
        <end position="1178"/>
    </location>
</feature>
<feature type="region of interest" description="Disordered" evidence="5">
    <location>
        <begin position="626"/>
        <end position="665"/>
    </location>
</feature>
<feature type="region of interest" description="Disordered" evidence="5">
    <location>
        <begin position="1255"/>
        <end position="1274"/>
    </location>
</feature>
<dbReference type="PROSITE" id="PS51805">
    <property type="entry name" value="EPHD"/>
    <property type="match status" value="1"/>
</dbReference>
<feature type="region of interest" description="Disordered" evidence="5">
    <location>
        <begin position="476"/>
        <end position="500"/>
    </location>
</feature>
<organism evidence="8 9">
    <name type="scientific">Coemansia asiatica</name>
    <dbReference type="NCBI Taxonomy" id="1052880"/>
    <lineage>
        <taxon>Eukaryota</taxon>
        <taxon>Fungi</taxon>
        <taxon>Fungi incertae sedis</taxon>
        <taxon>Zoopagomycota</taxon>
        <taxon>Kickxellomycotina</taxon>
        <taxon>Kickxellomycetes</taxon>
        <taxon>Kickxellales</taxon>
        <taxon>Kickxellaceae</taxon>
        <taxon>Coemansia</taxon>
    </lineage>
</organism>
<feature type="compositionally biased region" description="Basic and acidic residues" evidence="5">
    <location>
        <begin position="1810"/>
        <end position="1828"/>
    </location>
</feature>
<proteinExistence type="predicted"/>
<accession>A0A9W7XIS8</accession>
<evidence type="ECO:0000256" key="4">
    <source>
        <dbReference type="PROSITE-ProRule" id="PRU00094"/>
    </source>
</evidence>
<feature type="region of interest" description="Disordered" evidence="5">
    <location>
        <begin position="516"/>
        <end position="542"/>
    </location>
</feature>
<dbReference type="Gene3D" id="3.40.50.150">
    <property type="entry name" value="Vaccinia Virus protein VP39"/>
    <property type="match status" value="2"/>
</dbReference>
<dbReference type="CDD" id="cd20104">
    <property type="entry name" value="MBT_PHF20L1-like"/>
    <property type="match status" value="1"/>
</dbReference>
<feature type="compositionally biased region" description="Acidic residues" evidence="5">
    <location>
        <begin position="528"/>
        <end position="542"/>
    </location>
</feature>
<evidence type="ECO:0000259" key="7">
    <source>
        <dbReference type="PROSITE" id="PS51805"/>
    </source>
</evidence>
<feature type="region of interest" description="Disordered" evidence="5">
    <location>
        <begin position="28"/>
        <end position="47"/>
    </location>
</feature>
<dbReference type="PROSITE" id="PS50114">
    <property type="entry name" value="GATA_ZN_FINGER_2"/>
    <property type="match status" value="1"/>
</dbReference>
<dbReference type="SUPFAM" id="SSF54160">
    <property type="entry name" value="Chromo domain-like"/>
    <property type="match status" value="3"/>
</dbReference>
<dbReference type="InterPro" id="IPR043145">
    <property type="entry name" value="Znf_ZZ_sf"/>
</dbReference>
<feature type="compositionally biased region" description="Acidic residues" evidence="5">
    <location>
        <begin position="197"/>
        <end position="211"/>
    </location>
</feature>
<dbReference type="InterPro" id="IPR016197">
    <property type="entry name" value="Chromo-like_dom_sf"/>
</dbReference>
<dbReference type="Pfam" id="PF13771">
    <property type="entry name" value="zf-HC5HC2H"/>
    <property type="match status" value="1"/>
</dbReference>
<feature type="region of interest" description="Disordered" evidence="5">
    <location>
        <begin position="684"/>
        <end position="711"/>
    </location>
</feature>
<evidence type="ECO:0000313" key="8">
    <source>
        <dbReference type="EMBL" id="KAJ1644117.1"/>
    </source>
</evidence>
<keyword evidence="1" id="KW-0479">Metal-binding</keyword>
<keyword evidence="9" id="KW-1185">Reference proteome</keyword>
<dbReference type="Gene3D" id="3.30.60.90">
    <property type="match status" value="1"/>
</dbReference>
<feature type="compositionally biased region" description="Low complexity" evidence="5">
    <location>
        <begin position="684"/>
        <end position="708"/>
    </location>
</feature>
<feature type="compositionally biased region" description="Basic residues" evidence="5">
    <location>
        <begin position="232"/>
        <end position="260"/>
    </location>
</feature>
<feature type="compositionally biased region" description="Acidic residues" evidence="5">
    <location>
        <begin position="1794"/>
        <end position="1809"/>
    </location>
</feature>
<feature type="region of interest" description="Disordered" evidence="5">
    <location>
        <begin position="196"/>
        <end position="282"/>
    </location>
</feature>
<dbReference type="InterPro" id="IPR000679">
    <property type="entry name" value="Znf_GATA"/>
</dbReference>
<dbReference type="InterPro" id="IPR029063">
    <property type="entry name" value="SAM-dependent_MTases_sf"/>
</dbReference>
<evidence type="ECO:0000256" key="1">
    <source>
        <dbReference type="ARBA" id="ARBA00022723"/>
    </source>
</evidence>
<dbReference type="InterPro" id="IPR001965">
    <property type="entry name" value="Znf_PHD"/>
</dbReference>
<feature type="compositionally biased region" description="Basic and acidic residues" evidence="5">
    <location>
        <begin position="261"/>
        <end position="272"/>
    </location>
</feature>
<dbReference type="SUPFAM" id="SSF53335">
    <property type="entry name" value="S-adenosyl-L-methionine-dependent methyltransferases"/>
    <property type="match status" value="1"/>
</dbReference>
<gene>
    <name evidence="8" type="ORF">LPJ64_004186</name>
</gene>
<dbReference type="SUPFAM" id="SSF57850">
    <property type="entry name" value="RING/U-box"/>
    <property type="match status" value="1"/>
</dbReference>
<dbReference type="GO" id="GO:0006355">
    <property type="term" value="P:regulation of DNA-templated transcription"/>
    <property type="evidence" value="ECO:0007669"/>
    <property type="project" value="InterPro"/>
</dbReference>
<evidence type="ECO:0000256" key="2">
    <source>
        <dbReference type="ARBA" id="ARBA00022771"/>
    </source>
</evidence>
<feature type="domain" description="GATA-type" evidence="6">
    <location>
        <begin position="1274"/>
        <end position="1304"/>
    </location>
</feature>
<feature type="compositionally biased region" description="Polar residues" evidence="5">
    <location>
        <begin position="33"/>
        <end position="47"/>
    </location>
</feature>
<keyword evidence="2 4" id="KW-0863">Zinc-finger</keyword>
<feature type="region of interest" description="Disordered" evidence="5">
    <location>
        <begin position="1793"/>
        <end position="1828"/>
    </location>
</feature>
<dbReference type="SMART" id="SM00249">
    <property type="entry name" value="PHD"/>
    <property type="match status" value="1"/>
</dbReference>
<evidence type="ECO:0000313" key="9">
    <source>
        <dbReference type="Proteomes" id="UP001145021"/>
    </source>
</evidence>
<protein>
    <submittedName>
        <fullName evidence="8">Uncharacterized protein</fullName>
    </submittedName>
</protein>
<reference evidence="8" key="1">
    <citation type="submission" date="2022-07" db="EMBL/GenBank/DDBJ databases">
        <title>Phylogenomic reconstructions and comparative analyses of Kickxellomycotina fungi.</title>
        <authorList>
            <person name="Reynolds N.K."/>
            <person name="Stajich J.E."/>
            <person name="Barry K."/>
            <person name="Grigoriev I.V."/>
            <person name="Crous P."/>
            <person name="Smith M.E."/>
        </authorList>
    </citation>
    <scope>NUCLEOTIDE SEQUENCE</scope>
    <source>
        <strain evidence="8">NBRC 105413</strain>
    </source>
</reference>
<dbReference type="InterPro" id="IPR034732">
    <property type="entry name" value="EPHD"/>
</dbReference>
<dbReference type="Gene3D" id="2.30.30.140">
    <property type="match status" value="4"/>
</dbReference>
<evidence type="ECO:0000256" key="5">
    <source>
        <dbReference type="SAM" id="MobiDB-lite"/>
    </source>
</evidence>
<dbReference type="SUPFAM" id="SSF63748">
    <property type="entry name" value="Tudor/PWWP/MBT"/>
    <property type="match status" value="1"/>
</dbReference>
<feature type="compositionally biased region" description="Low complexity" evidence="5">
    <location>
        <begin position="626"/>
        <end position="648"/>
    </location>
</feature>
<comment type="caution">
    <text evidence="8">The sequence shown here is derived from an EMBL/GenBank/DDBJ whole genome shotgun (WGS) entry which is preliminary data.</text>
</comment>
<dbReference type="GO" id="GO:0043565">
    <property type="term" value="F:sequence-specific DNA binding"/>
    <property type="evidence" value="ECO:0007669"/>
    <property type="project" value="InterPro"/>
</dbReference>
<dbReference type="Proteomes" id="UP001145021">
    <property type="component" value="Unassembled WGS sequence"/>
</dbReference>
<evidence type="ECO:0000256" key="3">
    <source>
        <dbReference type="ARBA" id="ARBA00022833"/>
    </source>
</evidence>
<dbReference type="GO" id="GO:0008270">
    <property type="term" value="F:zinc ion binding"/>
    <property type="evidence" value="ECO:0007669"/>
    <property type="project" value="UniProtKB-KW"/>
</dbReference>
<dbReference type="EMBL" id="JANBOH010000192">
    <property type="protein sequence ID" value="KAJ1644117.1"/>
    <property type="molecule type" value="Genomic_DNA"/>
</dbReference>
<feature type="compositionally biased region" description="Basic and acidic residues" evidence="5">
    <location>
        <begin position="476"/>
        <end position="494"/>
    </location>
</feature>
<dbReference type="InterPro" id="IPR013083">
    <property type="entry name" value="Znf_RING/FYVE/PHD"/>
</dbReference>
<sequence length="2006" mass="224359">MDTAAGYESDKSQSSAADAMFSDLSDCNDAKESSGTSVVPTAKSVSKAQKRAQKTKCTAASSMVTTGAFMTRTTLRKLGLANNGAYLETVATGVSVGDCVRVLSLDRAWYTAVVLAVQDGRALVHYPRWDHGFDEWIGLESRRLFYTSKMHDSGLTGSDIAEYQKQIAVLDKERSTILDGFDLQAQIVEAVGVMAEPDPEAEAEAEAEVSDTEVTHNGIQCDPDSVDEPAAHKKGRPLGMRNRRRVGRVKHRDSKARNRAKKEPKPKPKPMSEPETEPEIVPQTVVPKELRIARIRQIQKIDNPYAVPRKSYRSIADSDSDVENSPKGLTAADASSSTLENNAVWDLLSSSSSYVTTGAFTTRRTIRCLAHEESTGGIIQDHHGFFPGQLVEVMNANRRWYHGRLISYENKRFLIHYMGWGHEQNEWVAQDSKRMRALDVQESEEQARKICAQLVDENNAYVDDIEQKRIEQERQLAEKRKPKADAQADVKEGNQLDASQSLASKQNDEIMAAAAATNNAKSQALVEKDEDGEEELEEDLDSDVEPISVETGYTAVPQLLRVKDYVRFYRRGMRVAARDRDKLWWKAVITDIKTFRLRIHYEGFSKSWDEWMEMNTQRIMIEDTADSSSNNASDQDNLPLQSQSQSQPQPQPVKRLGRPPKLENKLPPMTLQLALRMLVRGQGLSAQQQQQHQNQHQQQQQSHSGSAADPDAFELPREHMSIKEFGVFLQIGDKVQIRDRDKQWYGCTIIDFKHGRIRVCFDGHPDEYNQWIAVNSDRIRVLKSVIEGDGRLERLERDTLTTARKRREKAREKRRKQMRVARSSLIQLAESLEYVLADSDSEDSRDNMPLILRILEGGSETADAMPLAERLRLSRQLQEQAAAKQKQQIASADSKTWFVYCNQCNVVIRTFRYYCTECEHPSDGFDYESFDLCLGCFVKRFPASHAHPRTAFARAPVSDADSIVEFTERMLGQCKGDAQLGHLASLVSGILAIYEPDAFDDTFVPSQRPDVSGTSTELWNTLANGLHGTTTQASDVARAIYAPGIKSRIGGCAAGMPRCAFCGSADPAQTAALGGFAGGLPFVLPSNVGGQIRRQRFWAHDACARGSPEVLVSASGQWYNVAAALRRGRTIVCAGCRRRGATVGCFHDRCQKSFHVGCAGQSPAGLGTGQLFWCSKHAAAETDVGADSEGALPQCAACDRQLTSDLMWMVCLECPPQPLPFSICLACYESRDALASHPHKKRCFREHLAHAGISGTNGAAASKRGPRGRKRGRDANAKSCHYCCTRTARRWRRGYGGTVMCEDCFSAAHELHGLQQQRNGQASQDLMDAQDADADSDADEVEVVALNPFGSLTAPLAEEYSQRIYFTRDICAATSTTQAAPSHQPLGHLQSYGPTDSMLFTLIVDCSYFDIPGRAPRWASHSGTDYHGTWLPQTVRRALLRYTRRGERVLSNFLGRGTDAIECFLLSRKCIGVDINPSAVALSQRNCSFSIAAATDMDVSFRPVIVQGDARSLGDGAWPGAEYFAEAESFDHVLSHPPYKDCVLYSTNIDGDLSRFPGPEEFQREMEKVIAQSWRLLKMGRHLTLGIGDNRAECFYIPVSFHLIRSYIDCGFELDELLVKRQRYCQAFGLGTYLCVQFDFLMFTHEFIASLRKVSKESVDRMVLPASQYTENPMLGFHLSCADTFGADQYLESESNVQSPLMAISVAQRILRQVPPSPINRKSVVMGSVWTFERHAVHSFSQLCMSRMVERFGRDLCNWEQIDLELKNLSQTSDDGTGQKEQEEIEYMQMDRPEDLDESSMSDSQDESSEIEHLDNGTHAGEYERERQRQIRENREQLLHLGLVSALGEDSNDIAHYRKLLSMPSANHVPDLPLALVVVPHIPNSMFSLVHIASYRRALVQIAHDASHRLSPSGMLVLGVQDIRDEHGKLWPLGMLVLEDVQRAVGHIRLRLKEFIVVVENGHARKRDDVLSRDGFVEEKCIVERTDPDIHLPIVHAYYLVFMKLK</sequence>
<evidence type="ECO:0000259" key="6">
    <source>
        <dbReference type="PROSITE" id="PS50114"/>
    </source>
</evidence>
<dbReference type="CDD" id="cd15571">
    <property type="entry name" value="ePHD"/>
    <property type="match status" value="1"/>
</dbReference>